<evidence type="ECO:0000313" key="4">
    <source>
        <dbReference type="Proteomes" id="UP000240883"/>
    </source>
</evidence>
<keyword evidence="2" id="KW-0812">Transmembrane</keyword>
<name>A0A2T2NMH3_CORCC</name>
<feature type="transmembrane region" description="Helical" evidence="2">
    <location>
        <begin position="163"/>
        <end position="182"/>
    </location>
</feature>
<accession>A0A2T2NMH3</accession>
<evidence type="ECO:0000256" key="2">
    <source>
        <dbReference type="SAM" id="Phobius"/>
    </source>
</evidence>
<keyword evidence="2" id="KW-0472">Membrane</keyword>
<organism evidence="3 4">
    <name type="scientific">Corynespora cassiicola Philippines</name>
    <dbReference type="NCBI Taxonomy" id="1448308"/>
    <lineage>
        <taxon>Eukaryota</taxon>
        <taxon>Fungi</taxon>
        <taxon>Dikarya</taxon>
        <taxon>Ascomycota</taxon>
        <taxon>Pezizomycotina</taxon>
        <taxon>Dothideomycetes</taxon>
        <taxon>Pleosporomycetidae</taxon>
        <taxon>Pleosporales</taxon>
        <taxon>Corynesporascaceae</taxon>
        <taxon>Corynespora</taxon>
    </lineage>
</organism>
<reference evidence="3 4" key="1">
    <citation type="journal article" date="2018" name="Front. Microbiol.">
        <title>Genome-Wide Analysis of Corynespora cassiicola Leaf Fall Disease Putative Effectors.</title>
        <authorList>
            <person name="Lopez D."/>
            <person name="Ribeiro S."/>
            <person name="Label P."/>
            <person name="Fumanal B."/>
            <person name="Venisse J.S."/>
            <person name="Kohler A."/>
            <person name="de Oliveira R.R."/>
            <person name="Labutti K."/>
            <person name="Lipzen A."/>
            <person name="Lail K."/>
            <person name="Bauer D."/>
            <person name="Ohm R.A."/>
            <person name="Barry K.W."/>
            <person name="Spatafora J."/>
            <person name="Grigoriev I.V."/>
            <person name="Martin F.M."/>
            <person name="Pujade-Renaud V."/>
        </authorList>
    </citation>
    <scope>NUCLEOTIDE SEQUENCE [LARGE SCALE GENOMIC DNA]</scope>
    <source>
        <strain evidence="3 4">Philippines</strain>
    </source>
</reference>
<evidence type="ECO:0000256" key="1">
    <source>
        <dbReference type="SAM" id="MobiDB-lite"/>
    </source>
</evidence>
<dbReference type="AlphaFoldDB" id="A0A2T2NMH3"/>
<keyword evidence="2" id="KW-1133">Transmembrane helix</keyword>
<dbReference type="EMBL" id="KZ678135">
    <property type="protein sequence ID" value="PSN66632.1"/>
    <property type="molecule type" value="Genomic_DNA"/>
</dbReference>
<feature type="region of interest" description="Disordered" evidence="1">
    <location>
        <begin position="533"/>
        <end position="569"/>
    </location>
</feature>
<dbReference type="OrthoDB" id="3800089at2759"/>
<feature type="compositionally biased region" description="Polar residues" evidence="1">
    <location>
        <begin position="553"/>
        <end position="569"/>
    </location>
</feature>
<protein>
    <submittedName>
        <fullName evidence="3">Uncharacterized protein</fullName>
    </submittedName>
</protein>
<keyword evidence="4" id="KW-1185">Reference proteome</keyword>
<evidence type="ECO:0000313" key="3">
    <source>
        <dbReference type="EMBL" id="PSN66632.1"/>
    </source>
</evidence>
<sequence length="569" mass="65817">MPPKEKRLPSITSSLEESMNRMSLLIEQLGILIRLLEEQKELPATLPTEQLYHLTTMVIKQIESADESPEEPHTSPSPSIVQQSRILTRILIARLEQHADLPTEKLMQLVTSMIKQLDTLVEPSKPPKSWAKNLSEQLRMLFALISEQLRMLFSLLYELINMLIYPLLVVGLILFLSWHIRLQCRKVFAPRLIEHPLVEKFHPDCPPNFRYYPNYEKVLGMEERLYPTLAQPNSRVEKYYKQGMKCWHADKLNKHKGLSKDAMEEILKLIEDSRDKLKKGTGYPRLLGTQLEMQVTNVKEGGKDYGKEVYRSEYWNTTVETSLALYNNSAPCTPRIALSRLFDPASAQMPTSEKELGSHHACNIKTVARQYYFAYRNPPPPEFPLWGNALGWGPFDVLYWAYGTRLGWYSAAPRLMSIEEKERLVSTGWFDRSKTYAKGNLPEEVKRKHQARVEEIIAYQVNLYSYGEVFLSDYKPKDILHTQEEYKKDLRKRAEWVADDEFGLVDWIELYELPLGWWASQVQLVKRWLSRKNSSKGGDADPFKMPPRVLPPSASSLSDAFDTSDTPSS</sequence>
<gene>
    <name evidence="3" type="ORF">BS50DRAFT_587731</name>
</gene>
<proteinExistence type="predicted"/>
<dbReference type="Proteomes" id="UP000240883">
    <property type="component" value="Unassembled WGS sequence"/>
</dbReference>